<protein>
    <submittedName>
        <fullName evidence="11">Key, isoform B</fullName>
    </submittedName>
</protein>
<dbReference type="InterPro" id="IPR051301">
    <property type="entry name" value="Optineurin/NFkB_EssMod"/>
</dbReference>
<reference evidence="11 12" key="1">
    <citation type="journal article" date="2007" name="Nature">
        <title>Evolution of genes and genomes on the Drosophila phylogeny.</title>
        <authorList>
            <consortium name="Drosophila 12 Genomes Consortium"/>
            <person name="Clark A.G."/>
            <person name="Eisen M.B."/>
            <person name="Smith D.R."/>
            <person name="Bergman C.M."/>
            <person name="Oliver B."/>
            <person name="Markow T.A."/>
            <person name="Kaufman T.C."/>
            <person name="Kellis M."/>
            <person name="Gelbart W."/>
            <person name="Iyer V.N."/>
            <person name="Pollard D.A."/>
            <person name="Sackton T.B."/>
            <person name="Larracuente A.M."/>
            <person name="Singh N.D."/>
            <person name="Abad J.P."/>
            <person name="Abt D.N."/>
            <person name="Adryan B."/>
            <person name="Aguade M."/>
            <person name="Akashi H."/>
            <person name="Anderson W.W."/>
            <person name="Aquadro C.F."/>
            <person name="Ardell D.H."/>
            <person name="Arguello R."/>
            <person name="Artieri C.G."/>
            <person name="Barbash D.A."/>
            <person name="Barker D."/>
            <person name="Barsanti P."/>
            <person name="Batterham P."/>
            <person name="Batzoglou S."/>
            <person name="Begun D."/>
            <person name="Bhutkar A."/>
            <person name="Blanco E."/>
            <person name="Bosak S.A."/>
            <person name="Bradley R.K."/>
            <person name="Brand A.D."/>
            <person name="Brent M.R."/>
            <person name="Brooks A.N."/>
            <person name="Brown R.H."/>
            <person name="Butlin R.K."/>
            <person name="Caggese C."/>
            <person name="Calvi B.R."/>
            <person name="Bernardo de Carvalho A."/>
            <person name="Caspi A."/>
            <person name="Castrezana S."/>
            <person name="Celniker S.E."/>
            <person name="Chang J.L."/>
            <person name="Chapple C."/>
            <person name="Chatterji S."/>
            <person name="Chinwalla A."/>
            <person name="Civetta A."/>
            <person name="Clifton S.W."/>
            <person name="Comeron J.M."/>
            <person name="Costello J.C."/>
            <person name="Coyne J.A."/>
            <person name="Daub J."/>
            <person name="David R.G."/>
            <person name="Delcher A.L."/>
            <person name="Delehaunty K."/>
            <person name="Do C.B."/>
            <person name="Ebling H."/>
            <person name="Edwards K."/>
            <person name="Eickbush T."/>
            <person name="Evans J.D."/>
            <person name="Filipski A."/>
            <person name="Findeiss S."/>
            <person name="Freyhult E."/>
            <person name="Fulton L."/>
            <person name="Fulton R."/>
            <person name="Garcia A.C."/>
            <person name="Gardiner A."/>
            <person name="Garfield D.A."/>
            <person name="Garvin B.E."/>
            <person name="Gibson G."/>
            <person name="Gilbert D."/>
            <person name="Gnerre S."/>
            <person name="Godfrey J."/>
            <person name="Good R."/>
            <person name="Gotea V."/>
            <person name="Gravely B."/>
            <person name="Greenberg A.J."/>
            <person name="Griffiths-Jones S."/>
            <person name="Gross S."/>
            <person name="Guigo R."/>
            <person name="Gustafson E.A."/>
            <person name="Haerty W."/>
            <person name="Hahn M.W."/>
            <person name="Halligan D.L."/>
            <person name="Halpern A.L."/>
            <person name="Halter G.M."/>
            <person name="Han M.V."/>
            <person name="Heger A."/>
            <person name="Hillier L."/>
            <person name="Hinrichs A.S."/>
            <person name="Holmes I."/>
            <person name="Hoskins R.A."/>
            <person name="Hubisz M.J."/>
            <person name="Hultmark D."/>
            <person name="Huntley M.A."/>
            <person name="Jaffe D.B."/>
            <person name="Jagadeeshan S."/>
            <person name="Jeck W.R."/>
            <person name="Johnson J."/>
            <person name="Jones C.D."/>
            <person name="Jordan W.C."/>
            <person name="Karpen G.H."/>
            <person name="Kataoka E."/>
            <person name="Keightley P.D."/>
            <person name="Kheradpour P."/>
            <person name="Kirkness E.F."/>
            <person name="Koerich L.B."/>
            <person name="Kristiansen K."/>
            <person name="Kudrna D."/>
            <person name="Kulathinal R.J."/>
            <person name="Kumar S."/>
            <person name="Kwok R."/>
            <person name="Lander E."/>
            <person name="Langley C.H."/>
            <person name="Lapoint R."/>
            <person name="Lazzaro B.P."/>
            <person name="Lee S.J."/>
            <person name="Levesque L."/>
            <person name="Li R."/>
            <person name="Lin C.F."/>
            <person name="Lin M.F."/>
            <person name="Lindblad-Toh K."/>
            <person name="Llopart A."/>
            <person name="Long M."/>
            <person name="Low L."/>
            <person name="Lozovsky E."/>
            <person name="Lu J."/>
            <person name="Luo M."/>
            <person name="Machado C.A."/>
            <person name="Makalowski W."/>
            <person name="Marzo M."/>
            <person name="Matsuda M."/>
            <person name="Matzkin L."/>
            <person name="McAllister B."/>
            <person name="McBride C.S."/>
            <person name="McKernan B."/>
            <person name="McKernan K."/>
            <person name="Mendez-Lago M."/>
            <person name="Minx P."/>
            <person name="Mollenhauer M.U."/>
            <person name="Montooth K."/>
            <person name="Mount S.M."/>
            <person name="Mu X."/>
            <person name="Myers E."/>
            <person name="Negre B."/>
            <person name="Newfeld S."/>
            <person name="Nielsen R."/>
            <person name="Noor M.A."/>
            <person name="O'Grady P."/>
            <person name="Pachter L."/>
            <person name="Papaceit M."/>
            <person name="Parisi M.J."/>
            <person name="Parisi M."/>
            <person name="Parts L."/>
            <person name="Pedersen J.S."/>
            <person name="Pesole G."/>
            <person name="Phillippy A.M."/>
            <person name="Ponting C.P."/>
            <person name="Pop M."/>
            <person name="Porcelli D."/>
            <person name="Powell J.R."/>
            <person name="Prohaska S."/>
            <person name="Pruitt K."/>
            <person name="Puig M."/>
            <person name="Quesneville H."/>
            <person name="Ram K.R."/>
            <person name="Rand D."/>
            <person name="Rasmussen M.D."/>
            <person name="Reed L.K."/>
            <person name="Reenan R."/>
            <person name="Reily A."/>
            <person name="Remington K.A."/>
            <person name="Rieger T.T."/>
            <person name="Ritchie M.G."/>
            <person name="Robin C."/>
            <person name="Rogers Y.H."/>
            <person name="Rohde C."/>
            <person name="Rozas J."/>
            <person name="Rubenfield M.J."/>
            <person name="Ruiz A."/>
            <person name="Russo S."/>
            <person name="Salzberg S.L."/>
            <person name="Sanchez-Gracia A."/>
            <person name="Saranga D.J."/>
            <person name="Sato H."/>
            <person name="Schaeffer S.W."/>
            <person name="Schatz M.C."/>
            <person name="Schlenke T."/>
            <person name="Schwartz R."/>
            <person name="Segarra C."/>
            <person name="Singh R.S."/>
            <person name="Sirot L."/>
            <person name="Sirota M."/>
            <person name="Sisneros N.B."/>
            <person name="Smith C.D."/>
            <person name="Smith T.F."/>
            <person name="Spieth J."/>
            <person name="Stage D.E."/>
            <person name="Stark A."/>
            <person name="Stephan W."/>
            <person name="Strausberg R.L."/>
            <person name="Strempel S."/>
            <person name="Sturgill D."/>
            <person name="Sutton G."/>
            <person name="Sutton G.G."/>
            <person name="Tao W."/>
            <person name="Teichmann S."/>
            <person name="Tobari Y.N."/>
            <person name="Tomimura Y."/>
            <person name="Tsolas J.M."/>
            <person name="Valente V.L."/>
            <person name="Venter E."/>
            <person name="Venter J.C."/>
            <person name="Vicario S."/>
            <person name="Vieira F.G."/>
            <person name="Vilella A.J."/>
            <person name="Villasante A."/>
            <person name="Walenz B."/>
            <person name="Wang J."/>
            <person name="Wasserman M."/>
            <person name="Watts T."/>
            <person name="Wilson D."/>
            <person name="Wilson R.K."/>
            <person name="Wing R.A."/>
            <person name="Wolfner M.F."/>
            <person name="Wong A."/>
            <person name="Wong G.K."/>
            <person name="Wu C.I."/>
            <person name="Wu G."/>
            <person name="Yamamoto D."/>
            <person name="Yang H.P."/>
            <person name="Yang S.P."/>
            <person name="Yorke J.A."/>
            <person name="Yoshida K."/>
            <person name="Zdobnov E."/>
            <person name="Zhang P."/>
            <person name="Zhang Y."/>
            <person name="Zimin A.V."/>
            <person name="Baldwin J."/>
            <person name="Abdouelleil A."/>
            <person name="Abdulkadir J."/>
            <person name="Abebe A."/>
            <person name="Abera B."/>
            <person name="Abreu J."/>
            <person name="Acer S.C."/>
            <person name="Aftuck L."/>
            <person name="Alexander A."/>
            <person name="An P."/>
            <person name="Anderson E."/>
            <person name="Anderson S."/>
            <person name="Arachi H."/>
            <person name="Azer M."/>
            <person name="Bachantsang P."/>
            <person name="Barry A."/>
            <person name="Bayul T."/>
            <person name="Berlin A."/>
            <person name="Bessette D."/>
            <person name="Bloom T."/>
            <person name="Blye J."/>
            <person name="Boguslavskiy L."/>
            <person name="Bonnet C."/>
            <person name="Boukhgalter B."/>
            <person name="Bourzgui I."/>
            <person name="Brown A."/>
            <person name="Cahill P."/>
            <person name="Channer S."/>
            <person name="Cheshatsang Y."/>
            <person name="Chuda L."/>
            <person name="Citroen M."/>
            <person name="Collymore A."/>
            <person name="Cooke P."/>
            <person name="Costello M."/>
            <person name="D'Aco K."/>
            <person name="Daza R."/>
            <person name="De Haan G."/>
            <person name="DeGray S."/>
            <person name="DeMaso C."/>
            <person name="Dhargay N."/>
            <person name="Dooley K."/>
            <person name="Dooley E."/>
            <person name="Doricent M."/>
            <person name="Dorje P."/>
            <person name="Dorjee K."/>
            <person name="Dupes A."/>
            <person name="Elong R."/>
            <person name="Falk J."/>
            <person name="Farina A."/>
            <person name="Faro S."/>
            <person name="Ferguson D."/>
            <person name="Fisher S."/>
            <person name="Foley C.D."/>
            <person name="Franke A."/>
            <person name="Friedrich D."/>
            <person name="Gadbois L."/>
            <person name="Gearin G."/>
            <person name="Gearin C.R."/>
            <person name="Giannoukos G."/>
            <person name="Goode T."/>
            <person name="Graham J."/>
            <person name="Grandbois E."/>
            <person name="Grewal S."/>
            <person name="Gyaltsen K."/>
            <person name="Hafez N."/>
            <person name="Hagos B."/>
            <person name="Hall J."/>
            <person name="Henson C."/>
            <person name="Hollinger A."/>
            <person name="Honan T."/>
            <person name="Huard M.D."/>
            <person name="Hughes L."/>
            <person name="Hurhula B."/>
            <person name="Husby M.E."/>
            <person name="Kamat A."/>
            <person name="Kanga B."/>
            <person name="Kashin S."/>
            <person name="Khazanovich D."/>
            <person name="Kisner P."/>
            <person name="Lance K."/>
            <person name="Lara M."/>
            <person name="Lee W."/>
            <person name="Lennon N."/>
            <person name="Letendre F."/>
            <person name="LeVine R."/>
            <person name="Lipovsky A."/>
            <person name="Liu X."/>
            <person name="Liu J."/>
            <person name="Liu S."/>
            <person name="Lokyitsang T."/>
            <person name="Lokyitsang Y."/>
            <person name="Lubonja R."/>
            <person name="Lui A."/>
            <person name="MacDonald P."/>
            <person name="Magnisalis V."/>
            <person name="Maru K."/>
            <person name="Matthews C."/>
            <person name="McCusker W."/>
            <person name="McDonough S."/>
            <person name="Mehta T."/>
            <person name="Meldrim J."/>
            <person name="Meneus L."/>
            <person name="Mihai O."/>
            <person name="Mihalev A."/>
            <person name="Mihova T."/>
            <person name="Mittelman R."/>
            <person name="Mlenga V."/>
            <person name="Montmayeur A."/>
            <person name="Mulrain L."/>
            <person name="Navidi A."/>
            <person name="Naylor J."/>
            <person name="Negash T."/>
            <person name="Nguyen T."/>
            <person name="Nguyen N."/>
            <person name="Nicol R."/>
            <person name="Norbu C."/>
            <person name="Norbu N."/>
            <person name="Novod N."/>
            <person name="O'Neill B."/>
            <person name="Osman S."/>
            <person name="Markiewicz E."/>
            <person name="Oyono O.L."/>
            <person name="Patti C."/>
            <person name="Phunkhang P."/>
            <person name="Pierre F."/>
            <person name="Priest M."/>
            <person name="Raghuraman S."/>
            <person name="Rege F."/>
            <person name="Reyes R."/>
            <person name="Rise C."/>
            <person name="Rogov P."/>
            <person name="Ross K."/>
            <person name="Ryan E."/>
            <person name="Settipalli S."/>
            <person name="Shea T."/>
            <person name="Sherpa N."/>
            <person name="Shi L."/>
            <person name="Shih D."/>
            <person name="Sparrow T."/>
            <person name="Spaulding J."/>
            <person name="Stalker J."/>
            <person name="Stange-Thomann N."/>
            <person name="Stavropoulos S."/>
            <person name="Stone C."/>
            <person name="Strader C."/>
            <person name="Tesfaye S."/>
            <person name="Thomson T."/>
            <person name="Thoulutsang Y."/>
            <person name="Thoulutsang D."/>
            <person name="Topham K."/>
            <person name="Topping I."/>
            <person name="Tsamla T."/>
            <person name="Vassiliev H."/>
            <person name="Vo A."/>
            <person name="Wangchuk T."/>
            <person name="Wangdi T."/>
            <person name="Weiand M."/>
            <person name="Wilkinson J."/>
            <person name="Wilson A."/>
            <person name="Yadav S."/>
            <person name="Young G."/>
            <person name="Yu Q."/>
            <person name="Zembek L."/>
            <person name="Zhong D."/>
            <person name="Zimmer A."/>
            <person name="Zwirko Z."/>
            <person name="Jaffe D.B."/>
            <person name="Alvarez P."/>
            <person name="Brockman W."/>
            <person name="Butler J."/>
            <person name="Chin C."/>
            <person name="Gnerre S."/>
            <person name="Grabherr M."/>
            <person name="Kleber M."/>
            <person name="Mauceli E."/>
            <person name="MacCallum I."/>
        </authorList>
    </citation>
    <scope>NUCLEOTIDE SEQUENCE [LARGE SCALE GENOMIC DNA]</scope>
    <source>
        <strain evidence="12">Tai18E2 / Tucson 14021-0261.01</strain>
    </source>
</reference>
<dbReference type="GO" id="GO:0005634">
    <property type="term" value="C:nucleus"/>
    <property type="evidence" value="ECO:0007669"/>
    <property type="project" value="TreeGrafter"/>
</dbReference>
<dbReference type="GeneID" id="6532118"/>
<feature type="compositionally biased region" description="Basic and acidic residues" evidence="9">
    <location>
        <begin position="408"/>
        <end position="417"/>
    </location>
</feature>
<evidence type="ECO:0000256" key="8">
    <source>
        <dbReference type="SAM" id="Coils"/>
    </source>
</evidence>
<evidence type="ECO:0000256" key="5">
    <source>
        <dbReference type="ARBA" id="ARBA00022833"/>
    </source>
</evidence>
<evidence type="ECO:0000259" key="10">
    <source>
        <dbReference type="PROSITE" id="PS51801"/>
    </source>
</evidence>
<feature type="domain" description="CCHC NOA-type" evidence="10">
    <location>
        <begin position="427"/>
        <end position="457"/>
    </location>
</feature>
<comment type="subcellular location">
    <subcellularLocation>
        <location evidence="1">Cytoplasm</location>
    </subcellularLocation>
</comment>
<evidence type="ECO:0000256" key="6">
    <source>
        <dbReference type="ARBA" id="ARBA00023054"/>
    </source>
</evidence>
<keyword evidence="5" id="KW-0862">Zinc</keyword>
<evidence type="ECO:0000256" key="9">
    <source>
        <dbReference type="SAM" id="MobiDB-lite"/>
    </source>
</evidence>
<dbReference type="SMR" id="A0A0R1DZ87"/>
<name>A0A0R1DZ87_DROYA</name>
<keyword evidence="3" id="KW-0479">Metal-binding</keyword>
<evidence type="ECO:0000313" key="11">
    <source>
        <dbReference type="EMBL" id="KRK00602.1"/>
    </source>
</evidence>
<feature type="region of interest" description="Disordered" evidence="9">
    <location>
        <begin position="388"/>
        <end position="430"/>
    </location>
</feature>
<dbReference type="GO" id="GO:0070530">
    <property type="term" value="F:K63-linked polyubiquitin modification-dependent protein binding"/>
    <property type="evidence" value="ECO:0007669"/>
    <property type="project" value="InterPro"/>
</dbReference>
<feature type="region of interest" description="Disordered" evidence="9">
    <location>
        <begin position="47"/>
        <end position="81"/>
    </location>
</feature>
<keyword evidence="6 8" id="KW-0175">Coiled coil</keyword>
<dbReference type="InterPro" id="IPR032419">
    <property type="entry name" value="CC2-LZ_dom"/>
</dbReference>
<evidence type="ECO:0000256" key="4">
    <source>
        <dbReference type="ARBA" id="ARBA00022771"/>
    </source>
</evidence>
<dbReference type="GO" id="GO:0005737">
    <property type="term" value="C:cytoplasm"/>
    <property type="evidence" value="ECO:0007669"/>
    <property type="project" value="UniProtKB-SubCell"/>
</dbReference>
<proteinExistence type="predicted"/>
<evidence type="ECO:0000256" key="2">
    <source>
        <dbReference type="ARBA" id="ARBA00022490"/>
    </source>
</evidence>
<dbReference type="CTD" id="37967"/>
<dbReference type="Gene3D" id="1.20.5.990">
    <property type="entry name" value="Nemo cc2-lz domain - 1d5 darpin complex"/>
    <property type="match status" value="1"/>
</dbReference>
<feature type="compositionally biased region" description="Polar residues" evidence="9">
    <location>
        <begin position="53"/>
        <end position="81"/>
    </location>
</feature>
<reference evidence="11 12" key="2">
    <citation type="journal article" date="2007" name="PLoS Biol.">
        <title>Principles of genome evolution in the Drosophila melanogaster species group.</title>
        <authorList>
            <person name="Ranz J.M."/>
            <person name="Maurin D."/>
            <person name="Chan Y.S."/>
            <person name="von Grotthuss M."/>
            <person name="Hillier L.W."/>
            <person name="Roote J."/>
            <person name="Ashburner M."/>
            <person name="Bergman C.M."/>
        </authorList>
    </citation>
    <scope>NUCLEOTIDE SEQUENCE [LARGE SCALE GENOMIC DNA]</scope>
    <source>
        <strain evidence="12">Tai18E2 / Tucson 14021-0261.01</strain>
    </source>
</reference>
<evidence type="ECO:0000256" key="7">
    <source>
        <dbReference type="PROSITE-ProRule" id="PRU01142"/>
    </source>
</evidence>
<accession>A0A0R1DZ87</accession>
<dbReference type="OrthoDB" id="6343844at2759"/>
<dbReference type="GO" id="GO:0043122">
    <property type="term" value="P:regulation of canonical NF-kappaB signal transduction"/>
    <property type="evidence" value="ECO:0007669"/>
    <property type="project" value="TreeGrafter"/>
</dbReference>
<dbReference type="Proteomes" id="UP000002282">
    <property type="component" value="Chromosome 2R"/>
</dbReference>
<keyword evidence="2" id="KW-0963">Cytoplasm</keyword>
<dbReference type="Pfam" id="PF16516">
    <property type="entry name" value="CC2-LZ"/>
    <property type="match status" value="1"/>
</dbReference>
<evidence type="ECO:0000256" key="3">
    <source>
        <dbReference type="ARBA" id="ARBA00022723"/>
    </source>
</evidence>
<dbReference type="PANTHER" id="PTHR31553:SF1">
    <property type="entry name" value="NF-KAPPA-B ESSENTIAL MODULATOR"/>
    <property type="match status" value="1"/>
</dbReference>
<evidence type="ECO:0000313" key="12">
    <source>
        <dbReference type="Proteomes" id="UP000002282"/>
    </source>
</evidence>
<dbReference type="InterPro" id="IPR034735">
    <property type="entry name" value="NEMO_ZF"/>
</dbReference>
<dbReference type="GO" id="GO:0008270">
    <property type="term" value="F:zinc ion binding"/>
    <property type="evidence" value="ECO:0007669"/>
    <property type="project" value="UniProtKB-KW"/>
</dbReference>
<evidence type="ECO:0000256" key="1">
    <source>
        <dbReference type="ARBA" id="ARBA00004496"/>
    </source>
</evidence>
<keyword evidence="4 7" id="KW-0863">Zinc-finger</keyword>
<sequence>MIKTSQCYRDNGDMSEEDSFVILGSSPYSSLVPDGSLVSDGFDDVQEAKEPVASTSTQPPTVNSTPVSMSASQQQHISLDSESSQHQSLATSFIMGEVQSDVLKNSVYSQFPSLCSLQASAEDVVKLQNMMTEYLALKSTLDKVNQTMLNYHKLTQQWRQEAADREQQYKEQLKECQVQVETLREENQKLKEDLETKIEQIEVVQSISQKEQDELRQSVSGKQSLIDNMRVEIDKLQQLKMHSFEFVPEDGSQKEPDPSMALNYVQRDEHDRQVRDLQRQLSKLLAENLEVTEMKKTYIEEIDCLKVTLASAQELMQKMHRDINELKAKDIQKQEVIEHLQTQNDIYRKDFEMERADREKNAGEKDQYLLDLRALQRRNQELIEALAESHKASKASSTASSLSSSRSSLREEQRPVRVLDPTGAASRTSDTTLRCPICSKSFNTLSVLQSHVNDCLDKN</sequence>
<gene>
    <name evidence="11" type="primary">Dyak\key</name>
    <name evidence="11" type="synonym">Dyak\GE11413</name>
    <name evidence="11" type="synonym">dyak_GLEANR_11747</name>
    <name evidence="11" type="synonym">GE11413</name>
    <name evidence="11" type="synonym">IKKgamma</name>
    <name evidence="11" type="synonym">key</name>
    <name evidence="11" type="ORF">Dyak_GE11413</name>
</gene>
<dbReference type="AlphaFoldDB" id="A0A0R1DZ87"/>
<keyword evidence="12" id="KW-1185">Reference proteome</keyword>
<organism evidence="11 12">
    <name type="scientific">Drosophila yakuba</name>
    <name type="common">Fruit fly</name>
    <dbReference type="NCBI Taxonomy" id="7245"/>
    <lineage>
        <taxon>Eukaryota</taxon>
        <taxon>Metazoa</taxon>
        <taxon>Ecdysozoa</taxon>
        <taxon>Arthropoda</taxon>
        <taxon>Hexapoda</taxon>
        <taxon>Insecta</taxon>
        <taxon>Pterygota</taxon>
        <taxon>Neoptera</taxon>
        <taxon>Endopterygota</taxon>
        <taxon>Diptera</taxon>
        <taxon>Brachycera</taxon>
        <taxon>Muscomorpha</taxon>
        <taxon>Ephydroidea</taxon>
        <taxon>Drosophilidae</taxon>
        <taxon>Drosophila</taxon>
        <taxon>Sophophora</taxon>
    </lineage>
</organism>
<dbReference type="PROSITE" id="PS51801">
    <property type="entry name" value="ZF_CCHC_NOA"/>
    <property type="match status" value="1"/>
</dbReference>
<dbReference type="PANTHER" id="PTHR31553">
    <property type="entry name" value="NF-KAPPA-B ESSENTIAL MODULATOR"/>
    <property type="match status" value="1"/>
</dbReference>
<feature type="coiled-coil region" evidence="8">
    <location>
        <begin position="159"/>
        <end position="204"/>
    </location>
</feature>
<feature type="compositionally biased region" description="Low complexity" evidence="9">
    <location>
        <begin position="394"/>
        <end position="407"/>
    </location>
</feature>
<feature type="coiled-coil region" evidence="8">
    <location>
        <begin position="267"/>
        <end position="329"/>
    </location>
</feature>
<dbReference type="EMBL" id="CM000158">
    <property type="protein sequence ID" value="KRK00602.1"/>
    <property type="molecule type" value="Genomic_DNA"/>
</dbReference>
<dbReference type="CDD" id="cd09803">
    <property type="entry name" value="UBAN"/>
    <property type="match status" value="1"/>
</dbReference>